<dbReference type="EMBL" id="CABVIC010000002">
    <property type="protein sequence ID" value="VVO97113.1"/>
    <property type="molecule type" value="Genomic_DNA"/>
</dbReference>
<reference evidence="1 2" key="1">
    <citation type="submission" date="2019-09" db="EMBL/GenBank/DDBJ databases">
        <authorList>
            <person name="Chandra G."/>
            <person name="Truman W A."/>
        </authorList>
    </citation>
    <scope>NUCLEOTIDE SEQUENCE [LARGE SCALE GENOMIC DNA]</scope>
    <source>
        <strain evidence="1">PS847</strain>
    </source>
</reference>
<proteinExistence type="predicted"/>
<organism evidence="1 2">
    <name type="scientific">Pseudomonas fluorescens</name>
    <dbReference type="NCBI Taxonomy" id="294"/>
    <lineage>
        <taxon>Bacteria</taxon>
        <taxon>Pseudomonadati</taxon>
        <taxon>Pseudomonadota</taxon>
        <taxon>Gammaproteobacteria</taxon>
        <taxon>Pseudomonadales</taxon>
        <taxon>Pseudomonadaceae</taxon>
        <taxon>Pseudomonas</taxon>
    </lineage>
</organism>
<dbReference type="Proteomes" id="UP000326067">
    <property type="component" value="Unassembled WGS sequence"/>
</dbReference>
<evidence type="ECO:0000313" key="1">
    <source>
        <dbReference type="EMBL" id="VVO97113.1"/>
    </source>
</evidence>
<name>A0A5E7KMU2_PSEFL</name>
<protein>
    <submittedName>
        <fullName evidence="1">Uncharacterized protein</fullName>
    </submittedName>
</protein>
<gene>
    <name evidence="1" type="ORF">PS847_02628</name>
</gene>
<sequence length="1274" mass="146179">MPINDLNHILQLQKDLWRWPRARASVMVGAGFSLNSQPLPGVTSRFPTWGQLVKLMFDELYPSEPEESSYEKNYRQQQFLGENFLRLASKYEAAFGYARLDTLIRKANPDVDHVPGVLHHKLLELPWNDVFTTNYDTLLDRTNVIERTYSVVAHPGELGTALPPRIVKLHGSFSAFNRLVISEEHYRTYPKDSAPFVNTVQQSLLENSFVLLGFSGDDPNFLAWTGWIRDELQDRHSSIYLVGPLNLSSTDRLLLKRRGVTPIDLFPLFQRNEYYESILWFLESLANAAPQRPERWLDEMPEKKIISSVKLVRESVDAPPKLPEKYSLLNEGETLDVKRLVEVWRFERTSYPGWIIAPGSKRRSIWHSTNGWMLNIKKTLPNLLLADKIVVLYELSWRLDLCMMPLDQDVVDLMVPVVKEYYEIIRNGSYRLSSVTSNVGGFAGVELSIFWLDLALSLMREAREVYSEDRWNTISSMVKDVLDGSHAQSERYSYEVVLQCAWNLKSELLMSSLSAWQPSSNMPLACIWKAGLLAEVGEGNEAKALLVNVLKDIRGSAKNKGNNIELLSLEGWCTYLISYIDLNGDSPMFTTSEYEQRWHDLKAWDCSPWELRKELERPLERPLKRVVGNGKVSKFGFDPGVVTETWQFVGGMEDAAPAFAYIRHFEQSGLPMYLARVNVAGNYLEKALQMVLPFVGFWSPALMLRARQIKQLTDNEDFLSRVQIASMEAELARRIHDWCVDIFKSRTDKYNRSRQQDIFQDKLVIGLPEVFSRFSFKLEAHELDQDFKLAISMYPVLSNIVAPEMIKTCHIWLTRIYDAASDEQLIRWLPELIRAPFREADDSLMSRYDDWRDPMSDFPSSRIVRQSRKPVSKDIEAAITWLFSKIPSLNGVSRKAAIWRLVVLNGTVVLSKVNVARLKEVLWVGVGKGEFPLDLHPFNYLHLPKRNEKDFFIIFKKHLLALPLESALLEKDGRYVYSSQFEFPSSRLIKITISSKPPVQLRTDMIGLVDWSTEEVFSLVEELFDWWSTVKQHSIRFDDVKNLGGKWFGEFLFRLVGAGASSFSFDFLMRIYDWVVELRCMDIYADSAFSFLYFALPERRLEICDYLRSDLNSDDEIRVRRSAQAVRALYGLASLKGVAIECDLLDTLVQKVIFRHDVGLYEAVQQLGFIFVQFSSVVSDEVVQLVCDSLAAWARATTYSGDRVVAGFGNSEKPKLQAAIATLAGAISVRLKRSKSLPSRNDNVELWKRISSENCLPEVRRAYSDGMKYSLLGS</sequence>
<dbReference type="AlphaFoldDB" id="A0A5E7KMU2"/>
<evidence type="ECO:0000313" key="2">
    <source>
        <dbReference type="Proteomes" id="UP000326067"/>
    </source>
</evidence>
<accession>A0A5E7KMU2</accession>
<dbReference type="Pfam" id="PF13289">
    <property type="entry name" value="SIR2_2"/>
    <property type="match status" value="1"/>
</dbReference>